<gene>
    <name evidence="2" type="ORF">ACFOUW_11560</name>
</gene>
<feature type="transmembrane region" description="Helical" evidence="1">
    <location>
        <begin position="66"/>
        <end position="87"/>
    </location>
</feature>
<keyword evidence="3" id="KW-1185">Reference proteome</keyword>
<keyword evidence="1" id="KW-0812">Transmembrane</keyword>
<accession>A0ABV7Y8M6</accession>
<reference evidence="3" key="1">
    <citation type="journal article" date="2019" name="Int. J. Syst. Evol. Microbiol.">
        <title>The Global Catalogue of Microorganisms (GCM) 10K type strain sequencing project: providing services to taxonomists for standard genome sequencing and annotation.</title>
        <authorList>
            <consortium name="The Broad Institute Genomics Platform"/>
            <consortium name="The Broad Institute Genome Sequencing Center for Infectious Disease"/>
            <person name="Wu L."/>
            <person name="Ma J."/>
        </authorList>
    </citation>
    <scope>NUCLEOTIDE SEQUENCE [LARGE SCALE GENOMIC DNA]</scope>
    <source>
        <strain evidence="3">CGMCC 4.7241</strain>
    </source>
</reference>
<feature type="transmembrane region" description="Helical" evidence="1">
    <location>
        <begin position="32"/>
        <end position="54"/>
    </location>
</feature>
<comment type="caution">
    <text evidence="2">The sequence shown here is derived from an EMBL/GenBank/DDBJ whole genome shotgun (WGS) entry which is preliminary data.</text>
</comment>
<sequence length="112" mass="12828">MPEPTVQQKQQAYASIAKSGEFRELRKRYRNFAFPWTIAFMVWYLLYVVCANWAPGFMSAKVLGNINVALVFGLLQFVSTFLIAFLYSRHANKALDPIADRLNAEYRKGISA</sequence>
<evidence type="ECO:0000313" key="2">
    <source>
        <dbReference type="EMBL" id="MFC3761477.1"/>
    </source>
</evidence>
<protein>
    <submittedName>
        <fullName evidence="2">DUF485 domain-containing protein</fullName>
    </submittedName>
</protein>
<name>A0ABV7Y8M6_9ACTN</name>
<evidence type="ECO:0000256" key="1">
    <source>
        <dbReference type="SAM" id="Phobius"/>
    </source>
</evidence>
<organism evidence="2 3">
    <name type="scientific">Tenggerimyces flavus</name>
    <dbReference type="NCBI Taxonomy" id="1708749"/>
    <lineage>
        <taxon>Bacteria</taxon>
        <taxon>Bacillati</taxon>
        <taxon>Actinomycetota</taxon>
        <taxon>Actinomycetes</taxon>
        <taxon>Propionibacteriales</taxon>
        <taxon>Nocardioidaceae</taxon>
        <taxon>Tenggerimyces</taxon>
    </lineage>
</organism>
<keyword evidence="1" id="KW-0472">Membrane</keyword>
<dbReference type="InterPro" id="IPR007436">
    <property type="entry name" value="DUF485"/>
</dbReference>
<evidence type="ECO:0000313" key="3">
    <source>
        <dbReference type="Proteomes" id="UP001595699"/>
    </source>
</evidence>
<dbReference type="RefSeq" id="WP_205113900.1">
    <property type="nucleotide sequence ID" value="NZ_JAFBCM010000001.1"/>
</dbReference>
<dbReference type="PANTHER" id="PTHR38441">
    <property type="entry name" value="INTEGRAL MEMBRANE PROTEIN-RELATED"/>
    <property type="match status" value="1"/>
</dbReference>
<dbReference type="PANTHER" id="PTHR38441:SF1">
    <property type="entry name" value="MEMBRANE PROTEIN"/>
    <property type="match status" value="1"/>
</dbReference>
<proteinExistence type="predicted"/>
<dbReference type="Pfam" id="PF04341">
    <property type="entry name" value="DUF485"/>
    <property type="match status" value="1"/>
</dbReference>
<dbReference type="EMBL" id="JBHRZH010000009">
    <property type="protein sequence ID" value="MFC3761477.1"/>
    <property type="molecule type" value="Genomic_DNA"/>
</dbReference>
<keyword evidence="1" id="KW-1133">Transmembrane helix</keyword>
<dbReference type="Proteomes" id="UP001595699">
    <property type="component" value="Unassembled WGS sequence"/>
</dbReference>